<evidence type="ECO:0000256" key="1">
    <source>
        <dbReference type="ARBA" id="ARBA00034078"/>
    </source>
</evidence>
<dbReference type="GO" id="GO:0051537">
    <property type="term" value="F:2 iron, 2 sulfur cluster binding"/>
    <property type="evidence" value="ECO:0007669"/>
    <property type="project" value="InterPro"/>
</dbReference>
<dbReference type="PANTHER" id="PTHR21496">
    <property type="entry name" value="FERREDOXIN-RELATED"/>
    <property type="match status" value="1"/>
</dbReference>
<evidence type="ECO:0000256" key="2">
    <source>
        <dbReference type="SAM" id="MobiDB-lite"/>
    </source>
</evidence>
<dbReference type="PANTHER" id="PTHR21496:SF0">
    <property type="entry name" value="RIESKE DOMAIN-CONTAINING PROTEIN"/>
    <property type="match status" value="1"/>
</dbReference>
<feature type="compositionally biased region" description="Basic residues" evidence="2">
    <location>
        <begin position="41"/>
        <end position="50"/>
    </location>
</feature>
<dbReference type="SUPFAM" id="SSF50022">
    <property type="entry name" value="ISP domain"/>
    <property type="match status" value="1"/>
</dbReference>
<comment type="cofactor">
    <cofactor evidence="1">
        <name>[2Fe-2S] cluster</name>
        <dbReference type="ChEBI" id="CHEBI:190135"/>
    </cofactor>
</comment>
<dbReference type="OrthoDB" id="40811at2759"/>
<protein>
    <recommendedName>
        <fullName evidence="6">Rieske domain-containing protein</fullName>
    </recommendedName>
</protein>
<keyword evidence="5" id="KW-1185">Reference proteome</keyword>
<dbReference type="AlphaFoldDB" id="A0A9N8DC24"/>
<dbReference type="Proteomes" id="UP001153069">
    <property type="component" value="Unassembled WGS sequence"/>
</dbReference>
<evidence type="ECO:0000313" key="4">
    <source>
        <dbReference type="EMBL" id="CAB9500253.1"/>
    </source>
</evidence>
<sequence length="212" mass="22020">MKTATVLPIALLAFASSVEAFTTNGLSVRQSTCTTLMARGGRGKKGKKSRGGMDSAGQSATDPGVASANWVAIPAPAFDFSKAKDGKVELFDTNLVTLKDSLTNPTGAVSVLKHKGEVFCFDAACPSCKIPLAKATVLPVTSSRPTPTLTCSFCKSSYDLRSGQKTEVSADEAGGGLFAGLAQNLFKASGNTDPLKIHQLGEKDGKMLITLD</sequence>
<comment type="caution">
    <text evidence="4">The sequence shown here is derived from an EMBL/GenBank/DDBJ whole genome shotgun (WGS) entry which is preliminary data.</text>
</comment>
<evidence type="ECO:0008006" key="6">
    <source>
        <dbReference type="Google" id="ProtNLM"/>
    </source>
</evidence>
<gene>
    <name evidence="4" type="ORF">SEMRO_79_G042860.1</name>
</gene>
<dbReference type="Gene3D" id="2.102.10.10">
    <property type="entry name" value="Rieske [2Fe-2S] iron-sulphur domain"/>
    <property type="match status" value="1"/>
</dbReference>
<proteinExistence type="predicted"/>
<feature type="region of interest" description="Disordered" evidence="2">
    <location>
        <begin position="38"/>
        <end position="62"/>
    </location>
</feature>
<keyword evidence="3" id="KW-0732">Signal</keyword>
<evidence type="ECO:0000256" key="3">
    <source>
        <dbReference type="SAM" id="SignalP"/>
    </source>
</evidence>
<feature type="chain" id="PRO_5040141856" description="Rieske domain-containing protein" evidence="3">
    <location>
        <begin position="21"/>
        <end position="212"/>
    </location>
</feature>
<dbReference type="EMBL" id="CAICTM010000078">
    <property type="protein sequence ID" value="CAB9500253.1"/>
    <property type="molecule type" value="Genomic_DNA"/>
</dbReference>
<evidence type="ECO:0000313" key="5">
    <source>
        <dbReference type="Proteomes" id="UP001153069"/>
    </source>
</evidence>
<reference evidence="4" key="1">
    <citation type="submission" date="2020-06" db="EMBL/GenBank/DDBJ databases">
        <authorList>
            <consortium name="Plant Systems Biology data submission"/>
        </authorList>
    </citation>
    <scope>NUCLEOTIDE SEQUENCE</scope>
    <source>
        <strain evidence="4">D6</strain>
    </source>
</reference>
<dbReference type="InterPro" id="IPR036922">
    <property type="entry name" value="Rieske_2Fe-2S_sf"/>
</dbReference>
<accession>A0A9N8DC24</accession>
<name>A0A9N8DC24_9STRA</name>
<organism evidence="4 5">
    <name type="scientific">Seminavis robusta</name>
    <dbReference type="NCBI Taxonomy" id="568900"/>
    <lineage>
        <taxon>Eukaryota</taxon>
        <taxon>Sar</taxon>
        <taxon>Stramenopiles</taxon>
        <taxon>Ochrophyta</taxon>
        <taxon>Bacillariophyta</taxon>
        <taxon>Bacillariophyceae</taxon>
        <taxon>Bacillariophycidae</taxon>
        <taxon>Naviculales</taxon>
        <taxon>Naviculaceae</taxon>
        <taxon>Seminavis</taxon>
    </lineage>
</organism>
<feature type="signal peptide" evidence="3">
    <location>
        <begin position="1"/>
        <end position="20"/>
    </location>
</feature>